<dbReference type="PANTHER" id="PTHR10857">
    <property type="entry name" value="COPINE"/>
    <property type="match status" value="1"/>
</dbReference>
<evidence type="ECO:0000313" key="3">
    <source>
        <dbReference type="Proteomes" id="UP001642260"/>
    </source>
</evidence>
<accession>A0ABC8ITE7</accession>
<evidence type="ECO:0000259" key="1">
    <source>
        <dbReference type="Pfam" id="PF07002"/>
    </source>
</evidence>
<sequence length="143" mass="15822">DTPLLIECLNFNTSGNHELIGSPSTLRHGFERPTHRGHFVEKVQYSFLDYISSGFELNFMVAVDFTAIMEVGEVIQFYDSDRNFPVWGFGGRTSDGHVSHAFNLNGTSYGDEVVGVEGIMSAYSSALTNVPLEGPTLFNHIVK</sequence>
<feature type="domain" description="Copine C-terminal" evidence="1">
    <location>
        <begin position="66"/>
        <end position="143"/>
    </location>
</feature>
<dbReference type="Proteomes" id="UP001642260">
    <property type="component" value="Unassembled WGS sequence"/>
</dbReference>
<proteinExistence type="predicted"/>
<protein>
    <recommendedName>
        <fullName evidence="1">Copine C-terminal domain-containing protein</fullName>
    </recommendedName>
</protein>
<dbReference type="InterPro" id="IPR010734">
    <property type="entry name" value="Copine_C"/>
</dbReference>
<gene>
    <name evidence="2" type="ORF">ERUC_LOCUS2306</name>
</gene>
<comment type="caution">
    <text evidence="2">The sequence shown here is derived from an EMBL/GenBank/DDBJ whole genome shotgun (WGS) entry which is preliminary data.</text>
</comment>
<name>A0ABC8ITE7_ERUVS</name>
<dbReference type="EMBL" id="CAKOAT010052488">
    <property type="protein sequence ID" value="CAH8298120.1"/>
    <property type="molecule type" value="Genomic_DNA"/>
</dbReference>
<dbReference type="InterPro" id="IPR045052">
    <property type="entry name" value="Copine"/>
</dbReference>
<organism evidence="2 3">
    <name type="scientific">Eruca vesicaria subsp. sativa</name>
    <name type="common">Garden rocket</name>
    <name type="synonym">Eruca sativa</name>
    <dbReference type="NCBI Taxonomy" id="29727"/>
    <lineage>
        <taxon>Eukaryota</taxon>
        <taxon>Viridiplantae</taxon>
        <taxon>Streptophyta</taxon>
        <taxon>Embryophyta</taxon>
        <taxon>Tracheophyta</taxon>
        <taxon>Spermatophyta</taxon>
        <taxon>Magnoliopsida</taxon>
        <taxon>eudicotyledons</taxon>
        <taxon>Gunneridae</taxon>
        <taxon>Pentapetalae</taxon>
        <taxon>rosids</taxon>
        <taxon>malvids</taxon>
        <taxon>Brassicales</taxon>
        <taxon>Brassicaceae</taxon>
        <taxon>Brassiceae</taxon>
        <taxon>Eruca</taxon>
    </lineage>
</organism>
<keyword evidence="3" id="KW-1185">Reference proteome</keyword>
<reference evidence="2 3" key="1">
    <citation type="submission" date="2022-03" db="EMBL/GenBank/DDBJ databases">
        <authorList>
            <person name="Macdonald S."/>
            <person name="Ahmed S."/>
            <person name="Newling K."/>
        </authorList>
    </citation>
    <scope>NUCLEOTIDE SEQUENCE [LARGE SCALE GENOMIC DNA]</scope>
</reference>
<evidence type="ECO:0000313" key="2">
    <source>
        <dbReference type="EMBL" id="CAH8298120.1"/>
    </source>
</evidence>
<feature type="non-terminal residue" evidence="2">
    <location>
        <position position="1"/>
    </location>
</feature>
<dbReference type="AlphaFoldDB" id="A0ABC8ITE7"/>
<dbReference type="Pfam" id="PF07002">
    <property type="entry name" value="Copine"/>
    <property type="match status" value="1"/>
</dbReference>
<dbReference type="PANTHER" id="PTHR10857:SF120">
    <property type="entry name" value="PROTEIN BONZAI 3"/>
    <property type="match status" value="1"/>
</dbReference>